<comment type="similarity">
    <text evidence="2">Belongs to the tRNA methyltransferase O family.</text>
</comment>
<dbReference type="PANTHER" id="PTHR12818:SF0">
    <property type="entry name" value="TRNA (ADENINE(37)-N6)-METHYLTRANSFERASE"/>
    <property type="match status" value="1"/>
</dbReference>
<protein>
    <recommendedName>
        <fullName evidence="3">TsaA-like domain-containing protein</fullName>
    </recommendedName>
</protein>
<dbReference type="InterPro" id="IPR036414">
    <property type="entry name" value="YaeB_N_sf"/>
</dbReference>
<accession>A0A7S2SKN5</accession>
<dbReference type="InterPro" id="IPR023370">
    <property type="entry name" value="TrmO-like_N"/>
</dbReference>
<gene>
    <name evidence="4" type="ORF">QSP1433_LOCUS15040</name>
</gene>
<dbReference type="PANTHER" id="PTHR12818">
    <property type="entry name" value="TRNA (ADENINE(37)-N6)-METHYLTRANSFERASE"/>
    <property type="match status" value="1"/>
</dbReference>
<reference evidence="4" key="1">
    <citation type="submission" date="2021-01" db="EMBL/GenBank/DDBJ databases">
        <authorList>
            <person name="Corre E."/>
            <person name="Pelletier E."/>
            <person name="Niang G."/>
            <person name="Scheremetjew M."/>
            <person name="Finn R."/>
            <person name="Kale V."/>
            <person name="Holt S."/>
            <person name="Cochrane G."/>
            <person name="Meng A."/>
            <person name="Brown T."/>
            <person name="Cohen L."/>
        </authorList>
    </citation>
    <scope>NUCLEOTIDE SEQUENCE</scope>
    <source>
        <strain evidence="4">NY070348D</strain>
    </source>
</reference>
<evidence type="ECO:0000313" key="4">
    <source>
        <dbReference type="EMBL" id="CAD9702797.1"/>
    </source>
</evidence>
<dbReference type="InterPro" id="IPR040372">
    <property type="entry name" value="YaeB-like"/>
</dbReference>
<dbReference type="InterPro" id="IPR036413">
    <property type="entry name" value="YaeB-like_sf"/>
</dbReference>
<organism evidence="4">
    <name type="scientific">Mucochytrium quahogii</name>
    <dbReference type="NCBI Taxonomy" id="96639"/>
    <lineage>
        <taxon>Eukaryota</taxon>
        <taxon>Sar</taxon>
        <taxon>Stramenopiles</taxon>
        <taxon>Bigyra</taxon>
        <taxon>Labyrinthulomycetes</taxon>
        <taxon>Thraustochytrida</taxon>
        <taxon>Thraustochytriidae</taxon>
        <taxon>Mucochytrium</taxon>
    </lineage>
</organism>
<evidence type="ECO:0000259" key="3">
    <source>
        <dbReference type="PROSITE" id="PS51668"/>
    </source>
</evidence>
<evidence type="ECO:0000256" key="2">
    <source>
        <dbReference type="ARBA" id="ARBA00033753"/>
    </source>
</evidence>
<dbReference type="EMBL" id="HBHK01023907">
    <property type="protein sequence ID" value="CAD9702797.1"/>
    <property type="molecule type" value="Transcribed_RNA"/>
</dbReference>
<keyword evidence="1" id="KW-0949">S-adenosyl-L-methionine</keyword>
<evidence type="ECO:0000256" key="1">
    <source>
        <dbReference type="ARBA" id="ARBA00022691"/>
    </source>
</evidence>
<proteinExistence type="inferred from homology"/>
<feature type="domain" description="TsaA-like" evidence="3">
    <location>
        <begin position="9"/>
        <end position="161"/>
    </location>
</feature>
<dbReference type="CDD" id="cd09281">
    <property type="entry name" value="UPF0066"/>
    <property type="match status" value="1"/>
</dbReference>
<dbReference type="PROSITE" id="PS51668">
    <property type="entry name" value="TSAA_2"/>
    <property type="match status" value="1"/>
</dbReference>
<name>A0A7S2SKN5_9STRA</name>
<dbReference type="AlphaFoldDB" id="A0A7S2SKN5"/>
<dbReference type="NCBIfam" id="TIGR00104">
    <property type="entry name" value="tRNA_TsaA"/>
    <property type="match status" value="1"/>
</dbReference>
<dbReference type="Gene3D" id="2.40.30.70">
    <property type="entry name" value="YaeB-like"/>
    <property type="match status" value="1"/>
</dbReference>
<sequence>MQDGAVLMLREIGVCRSVFANKRGVPRQGNLAPSTLAKVYLHKTLSETSLIGLDSFSHVWLIFVFSRNTNKSKVEAWVKQEDKGSCNFPTKIKAPLLHGKSTGLFSTRSPHRPNPIGMTLAEIKQVNVERRELIVCGIDLCDGTPIIDIKPFVPGDMPTGSEVVDTTKVRFAPWLKSEEHVRWDISCSPEAQEQIVDFINSGGTHFYHTLGDFVQAVKEVLQLDIRAVHQGRGNDKCTGHTQLHQCVMDNFQVFFSVYEEEKRICIESGRKYDASTLETV</sequence>
<dbReference type="Pfam" id="PF01980">
    <property type="entry name" value="TrmO_N"/>
    <property type="match status" value="1"/>
</dbReference>
<dbReference type="SUPFAM" id="SSF118196">
    <property type="entry name" value="YaeB-like"/>
    <property type="match status" value="1"/>
</dbReference>